<organism evidence="2 3">
    <name type="scientific">Meloidogyne floridensis</name>
    <dbReference type="NCBI Taxonomy" id="298350"/>
    <lineage>
        <taxon>Eukaryota</taxon>
        <taxon>Metazoa</taxon>
        <taxon>Ecdysozoa</taxon>
        <taxon>Nematoda</taxon>
        <taxon>Chromadorea</taxon>
        <taxon>Rhabditida</taxon>
        <taxon>Tylenchina</taxon>
        <taxon>Tylenchomorpha</taxon>
        <taxon>Tylenchoidea</taxon>
        <taxon>Meloidogynidae</taxon>
        <taxon>Meloidogyninae</taxon>
        <taxon>Meloidogyne</taxon>
    </lineage>
</organism>
<feature type="compositionally biased region" description="Polar residues" evidence="1">
    <location>
        <begin position="28"/>
        <end position="38"/>
    </location>
</feature>
<sequence length="143" mass="16106">MTEKGLQNFNEFPSNNQAHDAVLKAGNKISSPQNSSLYSSKASNNNSQQNLINPNNQITYNLSHINHPSLQQGSSGFINTALHNTINANEQQKSLKRKSKDSSGLETQFKGKYYNKWDAKRKALNDSEYERKKAIEKFVSITN</sequence>
<proteinExistence type="predicted"/>
<evidence type="ECO:0000256" key="1">
    <source>
        <dbReference type="SAM" id="MobiDB-lite"/>
    </source>
</evidence>
<name>A0A915NKK0_9BILA</name>
<dbReference type="WBParaSite" id="scf7180000417734.g1692">
    <property type="protein sequence ID" value="scf7180000417734.g1692"/>
    <property type="gene ID" value="scf7180000417734.g1692"/>
</dbReference>
<feature type="compositionally biased region" description="Low complexity" evidence="1">
    <location>
        <begin position="39"/>
        <end position="53"/>
    </location>
</feature>
<dbReference type="Proteomes" id="UP000887560">
    <property type="component" value="Unplaced"/>
</dbReference>
<reference evidence="3" key="1">
    <citation type="submission" date="2022-11" db="UniProtKB">
        <authorList>
            <consortium name="WormBaseParasite"/>
        </authorList>
    </citation>
    <scope>IDENTIFICATION</scope>
</reference>
<keyword evidence="2" id="KW-1185">Reference proteome</keyword>
<dbReference type="AlphaFoldDB" id="A0A915NKK0"/>
<feature type="region of interest" description="Disordered" evidence="1">
    <location>
        <begin position="28"/>
        <end position="53"/>
    </location>
</feature>
<accession>A0A915NKK0</accession>
<evidence type="ECO:0000313" key="2">
    <source>
        <dbReference type="Proteomes" id="UP000887560"/>
    </source>
</evidence>
<protein>
    <submittedName>
        <fullName evidence="3">Uncharacterized protein</fullName>
    </submittedName>
</protein>
<evidence type="ECO:0000313" key="3">
    <source>
        <dbReference type="WBParaSite" id="scf7180000417734.g1692"/>
    </source>
</evidence>